<protein>
    <recommendedName>
        <fullName evidence="6">Bacterial surface antigen (D15) domain-containing protein</fullName>
    </recommendedName>
</protein>
<evidence type="ECO:0000256" key="2">
    <source>
        <dbReference type="ARBA" id="ARBA00010913"/>
    </source>
</evidence>
<keyword evidence="4" id="KW-0812">Transmembrane</keyword>
<reference evidence="7 8" key="1">
    <citation type="journal article" date="2015" name="Genome Biol. Evol.">
        <title>Phylogenomic analyses indicate that early fungi evolved digesting cell walls of algal ancestors of land plants.</title>
        <authorList>
            <person name="Chang Y."/>
            <person name="Wang S."/>
            <person name="Sekimoto S."/>
            <person name="Aerts A.L."/>
            <person name="Choi C."/>
            <person name="Clum A."/>
            <person name="LaButti K.M."/>
            <person name="Lindquist E.A."/>
            <person name="Yee Ngan C."/>
            <person name="Ohm R.A."/>
            <person name="Salamov A.A."/>
            <person name="Grigoriev I.V."/>
            <person name="Spatafora J.W."/>
            <person name="Berbee M.L."/>
        </authorList>
    </citation>
    <scope>NUCLEOTIDE SEQUENCE [LARGE SCALE GENOMIC DNA]</scope>
    <source>
        <strain evidence="7 8">JEL478</strain>
    </source>
</reference>
<dbReference type="InterPro" id="IPR000184">
    <property type="entry name" value="Bac_surfAg_D15"/>
</dbReference>
<evidence type="ECO:0000256" key="1">
    <source>
        <dbReference type="ARBA" id="ARBA00004374"/>
    </source>
</evidence>
<evidence type="ECO:0000256" key="5">
    <source>
        <dbReference type="ARBA" id="ARBA00023136"/>
    </source>
</evidence>
<dbReference type="OMA" id="SGIWRQI"/>
<dbReference type="OrthoDB" id="1724197at2759"/>
<gene>
    <name evidence="7" type="ORF">M427DRAFT_124394</name>
</gene>
<dbReference type="Pfam" id="PF01103">
    <property type="entry name" value="Omp85"/>
    <property type="match status" value="1"/>
</dbReference>
<evidence type="ECO:0000313" key="7">
    <source>
        <dbReference type="EMBL" id="KXS14304.1"/>
    </source>
</evidence>
<comment type="similarity">
    <text evidence="2">Belongs to the SAM50/omp85 family.</text>
</comment>
<accession>A0A139ACJ9</accession>
<evidence type="ECO:0000259" key="6">
    <source>
        <dbReference type="Pfam" id="PF01103"/>
    </source>
</evidence>
<dbReference type="InterPro" id="IPR039910">
    <property type="entry name" value="D15-like"/>
</dbReference>
<dbReference type="EMBL" id="KQ965770">
    <property type="protein sequence ID" value="KXS14304.1"/>
    <property type="molecule type" value="Genomic_DNA"/>
</dbReference>
<feature type="domain" description="Bacterial surface antigen (D15)" evidence="6">
    <location>
        <begin position="132"/>
        <end position="464"/>
    </location>
</feature>
<dbReference type="PANTHER" id="PTHR12815">
    <property type="entry name" value="SORTING AND ASSEMBLY MACHINERY SAMM50 PROTEIN FAMILY MEMBER"/>
    <property type="match status" value="1"/>
</dbReference>
<dbReference type="Proteomes" id="UP000070544">
    <property type="component" value="Unassembled WGS sequence"/>
</dbReference>
<dbReference type="AlphaFoldDB" id="A0A139ACJ9"/>
<dbReference type="Gene3D" id="2.40.160.50">
    <property type="entry name" value="membrane protein fhac: a member of the omp85/tpsb transporter family"/>
    <property type="match status" value="1"/>
</dbReference>
<comment type="subcellular location">
    <subcellularLocation>
        <location evidence="1">Mitochondrion outer membrane</location>
        <topology evidence="1">Multi-pass membrane protein</topology>
    </subcellularLocation>
</comment>
<dbReference type="PANTHER" id="PTHR12815:SF18">
    <property type="entry name" value="SORTING AND ASSEMBLY MACHINERY COMPONENT 50 HOMOLOG"/>
    <property type="match status" value="1"/>
</dbReference>
<dbReference type="STRING" id="1344416.A0A139ACJ9"/>
<keyword evidence="3" id="KW-1134">Transmembrane beta strand</keyword>
<keyword evidence="5" id="KW-0472">Membrane</keyword>
<evidence type="ECO:0000313" key="8">
    <source>
        <dbReference type="Proteomes" id="UP000070544"/>
    </source>
</evidence>
<evidence type="ECO:0000256" key="3">
    <source>
        <dbReference type="ARBA" id="ARBA00022452"/>
    </source>
</evidence>
<dbReference type="GO" id="GO:0005741">
    <property type="term" value="C:mitochondrial outer membrane"/>
    <property type="evidence" value="ECO:0007669"/>
    <property type="project" value="UniProtKB-SubCell"/>
</dbReference>
<sequence length="465" mass="48796">MGDKDSHPSAEDINREITNLILESRPRPFSVESVRVSGQVHTKPWVFSSAFGPFYSSKTLGGVLSASQTVHDRLARLGIFSEVDIGLDASPTGGDAVDVVLRVKERPRLFIKTGTEIGTSDGSLTTSVNVRNVFGGAETIHGSAVYGMETDAALSSATSARDASFASSASTAFTLVAAKPLWANPDHVVEVGVGKSDKSQLRYSSFVETETGLTANYKTLFPLGTAEVGYSSQWRHVHNLSSNASMSIRSSAGHTLKSALHATLSHDVRDDPVLPTSGHAARVTAEVAHPSLGGDVVGAKVDGELSLGRKLGHGFSVQAGLRAGLLVPLAGYTTRVNDRWFLGGPTTVRGFRHHGIGPKDGEDALGGDAFWAAGVSLFTPVPWLGEGPIKGHLFANVGGLGILKDGPTAPALLDLVSNPSASAGAGIAVRFSIARLELNYCLPLAMRRGDDARVGWQLGLGVQFL</sequence>
<organism evidence="7 8">
    <name type="scientific">Gonapodya prolifera (strain JEL478)</name>
    <name type="common">Monoblepharis prolifera</name>
    <dbReference type="NCBI Taxonomy" id="1344416"/>
    <lineage>
        <taxon>Eukaryota</taxon>
        <taxon>Fungi</taxon>
        <taxon>Fungi incertae sedis</taxon>
        <taxon>Chytridiomycota</taxon>
        <taxon>Chytridiomycota incertae sedis</taxon>
        <taxon>Monoblepharidomycetes</taxon>
        <taxon>Monoblepharidales</taxon>
        <taxon>Gonapodyaceae</taxon>
        <taxon>Gonapodya</taxon>
    </lineage>
</organism>
<keyword evidence="8" id="KW-1185">Reference proteome</keyword>
<name>A0A139ACJ9_GONPJ</name>
<evidence type="ECO:0000256" key="4">
    <source>
        <dbReference type="ARBA" id="ARBA00022692"/>
    </source>
</evidence>
<proteinExistence type="inferred from homology"/>
<dbReference type="GO" id="GO:0045040">
    <property type="term" value="P:protein insertion into mitochondrial outer membrane"/>
    <property type="evidence" value="ECO:0007669"/>
    <property type="project" value="TreeGrafter"/>
</dbReference>